<reference evidence="13 14" key="1">
    <citation type="submission" date="2024-05" db="EMBL/GenBank/DDBJ databases">
        <authorList>
            <person name="Wallberg A."/>
        </authorList>
    </citation>
    <scope>NUCLEOTIDE SEQUENCE [LARGE SCALE GENOMIC DNA]</scope>
</reference>
<dbReference type="PROSITE" id="PS50157">
    <property type="entry name" value="ZINC_FINGER_C2H2_2"/>
    <property type="match status" value="1"/>
</dbReference>
<dbReference type="GO" id="GO:0046983">
    <property type="term" value="F:protein dimerization activity"/>
    <property type="evidence" value="ECO:0007669"/>
    <property type="project" value="InterPro"/>
</dbReference>
<dbReference type="InterPro" id="IPR011990">
    <property type="entry name" value="TPR-like_helical_dom_sf"/>
</dbReference>
<dbReference type="InterPro" id="IPR034649">
    <property type="entry name" value="Hip_N"/>
</dbReference>
<dbReference type="Gene3D" id="3.30.160.60">
    <property type="entry name" value="Classic Zinc Finger"/>
    <property type="match status" value="1"/>
</dbReference>
<organism evidence="13 14">
    <name type="scientific">Meganyctiphanes norvegica</name>
    <name type="common">Northern krill</name>
    <name type="synonym">Thysanopoda norvegica</name>
    <dbReference type="NCBI Taxonomy" id="48144"/>
    <lineage>
        <taxon>Eukaryota</taxon>
        <taxon>Metazoa</taxon>
        <taxon>Ecdysozoa</taxon>
        <taxon>Arthropoda</taxon>
        <taxon>Crustacea</taxon>
        <taxon>Multicrustacea</taxon>
        <taxon>Malacostraca</taxon>
        <taxon>Eumalacostraca</taxon>
        <taxon>Eucarida</taxon>
        <taxon>Euphausiacea</taxon>
        <taxon>Euphausiidae</taxon>
        <taxon>Meganyctiphanes</taxon>
    </lineage>
</organism>
<dbReference type="SUPFAM" id="SSF57667">
    <property type="entry name" value="beta-beta-alpha zinc fingers"/>
    <property type="match status" value="1"/>
</dbReference>
<dbReference type="Gene3D" id="6.10.250.3420">
    <property type="match status" value="1"/>
</dbReference>
<dbReference type="InterPro" id="IPR013087">
    <property type="entry name" value="Znf_C2H2_type"/>
</dbReference>
<comment type="similarity">
    <text evidence="2">Belongs to the FAM10 family.</text>
</comment>
<keyword evidence="5 9" id="KW-0863">Zinc-finger</keyword>
<dbReference type="Pfam" id="PF18253">
    <property type="entry name" value="HipN"/>
    <property type="match status" value="1"/>
</dbReference>
<dbReference type="InterPro" id="IPR036236">
    <property type="entry name" value="Znf_C2H2_sf"/>
</dbReference>
<evidence type="ECO:0000256" key="5">
    <source>
        <dbReference type="ARBA" id="ARBA00022771"/>
    </source>
</evidence>
<dbReference type="CDD" id="cd14438">
    <property type="entry name" value="Hip_N"/>
    <property type="match status" value="1"/>
</dbReference>
<evidence type="ECO:0000313" key="14">
    <source>
        <dbReference type="Proteomes" id="UP001497623"/>
    </source>
</evidence>
<feature type="region of interest" description="Disordered" evidence="11">
    <location>
        <begin position="133"/>
        <end position="157"/>
    </location>
</feature>
<evidence type="ECO:0000259" key="12">
    <source>
        <dbReference type="PROSITE" id="PS50157"/>
    </source>
</evidence>
<keyword evidence="4" id="KW-0677">Repeat</keyword>
<comment type="subcellular location">
    <subcellularLocation>
        <location evidence="1">Nucleus</location>
    </subcellularLocation>
</comment>
<keyword evidence="14" id="KW-1185">Reference proteome</keyword>
<dbReference type="EMBL" id="CAXKWB010003550">
    <property type="protein sequence ID" value="CAL4069487.1"/>
    <property type="molecule type" value="Genomic_DNA"/>
</dbReference>
<keyword evidence="3" id="KW-0479">Metal-binding</keyword>
<evidence type="ECO:0000256" key="11">
    <source>
        <dbReference type="SAM" id="MobiDB-lite"/>
    </source>
</evidence>
<feature type="compositionally biased region" description="Polar residues" evidence="11">
    <location>
        <begin position="133"/>
        <end position="145"/>
    </location>
</feature>
<dbReference type="Gene3D" id="1.25.40.10">
    <property type="entry name" value="Tetratricopeptide repeat domain"/>
    <property type="match status" value="1"/>
</dbReference>
<evidence type="ECO:0000256" key="7">
    <source>
        <dbReference type="ARBA" id="ARBA00022833"/>
    </source>
</evidence>
<feature type="repeat" description="TPR" evidence="10">
    <location>
        <begin position="199"/>
        <end position="232"/>
    </location>
</feature>
<evidence type="ECO:0000256" key="2">
    <source>
        <dbReference type="ARBA" id="ARBA00009015"/>
    </source>
</evidence>
<feature type="non-terminal residue" evidence="13">
    <location>
        <position position="372"/>
    </location>
</feature>
<dbReference type="PROSITE" id="PS00028">
    <property type="entry name" value="ZINC_FINGER_C2H2_1"/>
    <property type="match status" value="1"/>
</dbReference>
<dbReference type="SUPFAM" id="SSF48452">
    <property type="entry name" value="TPR-like"/>
    <property type="match status" value="1"/>
</dbReference>
<dbReference type="FunFam" id="6.10.250.3420:FF:000001">
    <property type="entry name" value="Hsc70-interacting protein-like protein"/>
    <property type="match status" value="1"/>
</dbReference>
<gene>
    <name evidence="13" type="ORF">MNOR_LOCUS7883</name>
</gene>
<name>A0AAV2Q4R5_MEGNR</name>
<evidence type="ECO:0000256" key="6">
    <source>
        <dbReference type="ARBA" id="ARBA00022803"/>
    </source>
</evidence>
<dbReference type="GO" id="GO:0030544">
    <property type="term" value="F:Hsp70 protein binding"/>
    <property type="evidence" value="ECO:0007669"/>
    <property type="project" value="TreeGrafter"/>
</dbReference>
<evidence type="ECO:0000256" key="3">
    <source>
        <dbReference type="ARBA" id="ARBA00022723"/>
    </source>
</evidence>
<dbReference type="InterPro" id="IPR019734">
    <property type="entry name" value="TPR_rpt"/>
</dbReference>
<evidence type="ECO:0000256" key="1">
    <source>
        <dbReference type="ARBA" id="ARBA00004123"/>
    </source>
</evidence>
<dbReference type="GO" id="GO:0005634">
    <property type="term" value="C:nucleus"/>
    <property type="evidence" value="ECO:0007669"/>
    <property type="project" value="UniProtKB-SubCell"/>
</dbReference>
<evidence type="ECO:0000256" key="8">
    <source>
        <dbReference type="ARBA" id="ARBA00023242"/>
    </source>
</evidence>
<keyword evidence="7" id="KW-0862">Zinc</keyword>
<comment type="caution">
    <text evidence="13">The sequence shown here is derived from an EMBL/GenBank/DDBJ whole genome shotgun (WGS) entry which is preliminary data.</text>
</comment>
<protein>
    <recommendedName>
        <fullName evidence="12">C2H2-type domain-containing protein</fullName>
    </recommendedName>
</protein>
<dbReference type="GO" id="GO:0008270">
    <property type="term" value="F:zinc ion binding"/>
    <property type="evidence" value="ECO:0007669"/>
    <property type="project" value="UniProtKB-KW"/>
</dbReference>
<dbReference type="Proteomes" id="UP001497623">
    <property type="component" value="Unassembled WGS sequence"/>
</dbReference>
<evidence type="ECO:0000256" key="10">
    <source>
        <dbReference type="PROSITE-ProRule" id="PRU00339"/>
    </source>
</evidence>
<proteinExistence type="inferred from homology"/>
<dbReference type="PROSITE" id="PS50005">
    <property type="entry name" value="TPR"/>
    <property type="match status" value="1"/>
</dbReference>
<dbReference type="SMART" id="SM00028">
    <property type="entry name" value="TPR"/>
    <property type="match status" value="3"/>
</dbReference>
<dbReference type="PANTHER" id="PTHR45883:SF2">
    <property type="entry name" value="HSC70-INTERACTING PROTEIN"/>
    <property type="match status" value="1"/>
</dbReference>
<sequence>MALVSPDPEDLQRLKGFITACRENPDILNSPQLSFFKDYLESVGDKVPVSSEKQDSISTQIYISTADVIECPVEEEESEMEIVKLDNSGVIKITSETTTENGALIKSAEGEIDQAIKDYLEILESKVSANSEKQRITHSTPSKIESFSAEAPVDPMEKEELKNKDEHLDKLGVIEIESEATPEYGDLDKLSTEKEMDQANEKHSKAMAAVADGNMQKAVDLLTEAIKLNPTSVMLYAKRGNILLTQKRINACIKDCDIAIKLNPNLASAYKFRGRAHRILGHWLEATNDLGLASKLDFDEHVDEWFKEITPNVTKPEENIKTCDQKHTGREQKKRKKGARKAKKRPYHCDQCNKAFSRSYLLTCHIRIHTGE</sequence>
<accession>A0AAV2Q4R5</accession>
<evidence type="ECO:0000256" key="9">
    <source>
        <dbReference type="PROSITE-ProRule" id="PRU00042"/>
    </source>
</evidence>
<feature type="domain" description="C2H2-type" evidence="12">
    <location>
        <begin position="347"/>
        <end position="372"/>
    </location>
</feature>
<keyword evidence="6 10" id="KW-0802">TPR repeat</keyword>
<evidence type="ECO:0000256" key="4">
    <source>
        <dbReference type="ARBA" id="ARBA00022737"/>
    </source>
</evidence>
<keyword evidence="8" id="KW-0539">Nucleus</keyword>
<dbReference type="FunFam" id="3.30.160.60:FF:000512">
    <property type="entry name" value="zinc finger protein 197 isoform X1"/>
    <property type="match status" value="1"/>
</dbReference>
<evidence type="ECO:0000313" key="13">
    <source>
        <dbReference type="EMBL" id="CAL4069487.1"/>
    </source>
</evidence>
<dbReference type="PANTHER" id="PTHR45883">
    <property type="entry name" value="HSC70-INTERACTING PROTEIN"/>
    <property type="match status" value="1"/>
</dbReference>
<dbReference type="AlphaFoldDB" id="A0AAV2Q4R5"/>